<reference evidence="2" key="1">
    <citation type="submission" date="2019-03" db="EMBL/GenBank/DDBJ databases">
        <title>Single cell metagenomics reveals metabolic interactions within the superorganism composed of flagellate Streblomastix strix and complex community of Bacteroidetes bacteria on its surface.</title>
        <authorList>
            <person name="Treitli S.C."/>
            <person name="Kolisko M."/>
            <person name="Husnik F."/>
            <person name="Keeling P."/>
            <person name="Hampl V."/>
        </authorList>
    </citation>
    <scope>NUCLEOTIDE SEQUENCE</scope>
    <source>
        <strain evidence="2">STM</strain>
    </source>
</reference>
<protein>
    <submittedName>
        <fullName evidence="2">Uncharacterized protein</fullName>
    </submittedName>
</protein>
<comment type="caution">
    <text evidence="2">The sequence shown here is derived from an EMBL/GenBank/DDBJ whole genome shotgun (WGS) entry which is preliminary data.</text>
</comment>
<feature type="transmembrane region" description="Helical" evidence="1">
    <location>
        <begin position="36"/>
        <end position="62"/>
    </location>
</feature>
<feature type="non-terminal residue" evidence="2">
    <location>
        <position position="69"/>
    </location>
</feature>
<dbReference type="AlphaFoldDB" id="A0A5J4S7N8"/>
<keyword evidence="1" id="KW-1133">Transmembrane helix</keyword>
<organism evidence="2">
    <name type="scientific">termite gut metagenome</name>
    <dbReference type="NCBI Taxonomy" id="433724"/>
    <lineage>
        <taxon>unclassified sequences</taxon>
        <taxon>metagenomes</taxon>
        <taxon>organismal metagenomes</taxon>
    </lineage>
</organism>
<dbReference type="EMBL" id="SNRY01000342">
    <property type="protein sequence ID" value="KAA6342146.1"/>
    <property type="molecule type" value="Genomic_DNA"/>
</dbReference>
<accession>A0A5J4S7N8</accession>
<proteinExistence type="predicted"/>
<gene>
    <name evidence="2" type="ORF">EZS27_010071</name>
</gene>
<evidence type="ECO:0000256" key="1">
    <source>
        <dbReference type="SAM" id="Phobius"/>
    </source>
</evidence>
<name>A0A5J4S7N8_9ZZZZ</name>
<keyword evidence="1" id="KW-0812">Transmembrane</keyword>
<sequence length="69" mass="8147">MNKELQFLLYNTPQENVKIDVVVKDEMISGQPHQKLMIFFMYSISKAALYCLFFKLCLSFIFERSCKAN</sequence>
<evidence type="ECO:0000313" key="2">
    <source>
        <dbReference type="EMBL" id="KAA6342146.1"/>
    </source>
</evidence>
<keyword evidence="1" id="KW-0472">Membrane</keyword>